<comment type="caution">
    <text evidence="1">The sequence shown here is derived from an EMBL/GenBank/DDBJ whole genome shotgun (WGS) entry which is preliminary data.</text>
</comment>
<organism evidence="1 2">
    <name type="scientific">Trichomalopsis sarcophagae</name>
    <dbReference type="NCBI Taxonomy" id="543379"/>
    <lineage>
        <taxon>Eukaryota</taxon>
        <taxon>Metazoa</taxon>
        <taxon>Ecdysozoa</taxon>
        <taxon>Arthropoda</taxon>
        <taxon>Hexapoda</taxon>
        <taxon>Insecta</taxon>
        <taxon>Pterygota</taxon>
        <taxon>Neoptera</taxon>
        <taxon>Endopterygota</taxon>
        <taxon>Hymenoptera</taxon>
        <taxon>Apocrita</taxon>
        <taxon>Proctotrupomorpha</taxon>
        <taxon>Chalcidoidea</taxon>
        <taxon>Pteromalidae</taxon>
        <taxon>Pteromalinae</taxon>
        <taxon>Trichomalopsis</taxon>
    </lineage>
</organism>
<dbReference type="Proteomes" id="UP000215335">
    <property type="component" value="Unassembled WGS sequence"/>
</dbReference>
<evidence type="ECO:0000313" key="2">
    <source>
        <dbReference type="Proteomes" id="UP000215335"/>
    </source>
</evidence>
<keyword evidence="2" id="KW-1185">Reference proteome</keyword>
<evidence type="ECO:0000313" key="1">
    <source>
        <dbReference type="EMBL" id="OXU24032.1"/>
    </source>
</evidence>
<dbReference type="AlphaFoldDB" id="A0A232F091"/>
<reference evidence="1 2" key="1">
    <citation type="journal article" date="2017" name="Curr. Biol.">
        <title>The Evolution of Venom by Co-option of Single-Copy Genes.</title>
        <authorList>
            <person name="Martinson E.O."/>
            <person name="Mrinalini"/>
            <person name="Kelkar Y.D."/>
            <person name="Chang C.H."/>
            <person name="Werren J.H."/>
        </authorList>
    </citation>
    <scope>NUCLEOTIDE SEQUENCE [LARGE SCALE GENOMIC DNA]</scope>
    <source>
        <strain evidence="1 2">Alberta</strain>
        <tissue evidence="1">Whole body</tissue>
    </source>
</reference>
<protein>
    <submittedName>
        <fullName evidence="1">Uncharacterized protein</fullName>
    </submittedName>
</protein>
<sequence>MPENVLSWPKYIHQKDYCSHYTDAHAYTLSLALLSMEAQLFSPNEQRAKSTTSYTQSSVLRCGIPALGKRVKAIYTHAGDVVVGADALLEKTVPDFPGEDRGTLALVEGYLADYLGGGHSGLAATDGPRPYRARLVLNLYNNRLKQL</sequence>
<dbReference type="EMBL" id="NNAY01001421">
    <property type="protein sequence ID" value="OXU24032.1"/>
    <property type="molecule type" value="Genomic_DNA"/>
</dbReference>
<name>A0A232F091_9HYME</name>
<gene>
    <name evidence="1" type="ORF">TSAR_005936</name>
</gene>
<proteinExistence type="predicted"/>
<accession>A0A232F091</accession>